<feature type="region of interest" description="Disordered" evidence="1">
    <location>
        <begin position="96"/>
        <end position="121"/>
    </location>
</feature>
<proteinExistence type="predicted"/>
<name>A0A1W4XK85_AGRPL</name>
<protein>
    <submittedName>
        <fullName evidence="3">GATA zinc finger domain-containing protein 14-like isoform X1</fullName>
    </submittedName>
</protein>
<keyword evidence="2" id="KW-1185">Reference proteome</keyword>
<evidence type="ECO:0000256" key="1">
    <source>
        <dbReference type="SAM" id="MobiDB-lite"/>
    </source>
</evidence>
<feature type="region of interest" description="Disordered" evidence="1">
    <location>
        <begin position="499"/>
        <end position="527"/>
    </location>
</feature>
<organism evidence="2 3">
    <name type="scientific">Agrilus planipennis</name>
    <name type="common">Emerald ash borer</name>
    <name type="synonym">Agrilus marcopoli</name>
    <dbReference type="NCBI Taxonomy" id="224129"/>
    <lineage>
        <taxon>Eukaryota</taxon>
        <taxon>Metazoa</taxon>
        <taxon>Ecdysozoa</taxon>
        <taxon>Arthropoda</taxon>
        <taxon>Hexapoda</taxon>
        <taxon>Insecta</taxon>
        <taxon>Pterygota</taxon>
        <taxon>Neoptera</taxon>
        <taxon>Endopterygota</taxon>
        <taxon>Coleoptera</taxon>
        <taxon>Polyphaga</taxon>
        <taxon>Elateriformia</taxon>
        <taxon>Buprestoidea</taxon>
        <taxon>Buprestidae</taxon>
        <taxon>Agrilinae</taxon>
        <taxon>Agrilus</taxon>
    </lineage>
</organism>
<dbReference type="InParanoid" id="A0A1W4XK85"/>
<feature type="compositionally biased region" description="Polar residues" evidence="1">
    <location>
        <begin position="515"/>
        <end position="527"/>
    </location>
</feature>
<sequence length="622" mass="71409">MAELDSKPSVFLRSWLCCFASRPKRTEFCFVKPASNLKEEEYDYVVEKLSVKKVPVSLFEDYQHENSRNNVRYFPSRSSSDYEDTSEKCLAIYNLNDNSNDSRPSDMQNEDNVSIKRETPSSHSTFKKVSSEYLKKCNVISIVKSKLKKAKRNTWEVSTSSNLFEEVDYKENLHDSLNTNTSHDISMHNSNKHLKTDKKEKMHLKMDTFGCHYYIEQDKTALIEQKNNLQASCLIQKTSISKMKCDQNTQTCVQYVAVLQDQIKVTASTNTENSHTAINKSALTNGTLEPIKINLTLSTVKNNERNSQSKQLDKECQTENNNKSSILRLKDIINANDSLADINKKYSYKNRVNEQATKYTNKIPINVHYSQNDIPEKESRSGLLETCQENSNTFFTQNYSELNPVGLVVPSTNFFKENHINNNLNNSRCYYLQNNKKKPPFNSSTLNTDKKCPEDDQAFNCFPERDIKSSNSSQSIERSMTFNFQMGLLQNVEDLHNAAEDNSTKERNGERDKTYSNTELPESDSQFTQSITLTENNSESSKHVPPSSRNIQEIRNVNISSNNPFCSAGHNKNLKNAFLRHEQTGSPRLTEVQRIAQLTSSEKNPVKWKIVIKQRKGNHLKH</sequence>
<reference evidence="3" key="1">
    <citation type="submission" date="2025-08" db="UniProtKB">
        <authorList>
            <consortium name="RefSeq"/>
        </authorList>
    </citation>
    <scope>IDENTIFICATION</scope>
    <source>
        <tissue evidence="3">Entire body</tissue>
    </source>
</reference>
<evidence type="ECO:0000313" key="2">
    <source>
        <dbReference type="Proteomes" id="UP000192223"/>
    </source>
</evidence>
<dbReference type="KEGG" id="apln:108745014"/>
<dbReference type="AlphaFoldDB" id="A0A1W4XK85"/>
<dbReference type="Proteomes" id="UP000192223">
    <property type="component" value="Unplaced"/>
</dbReference>
<evidence type="ECO:0000313" key="3">
    <source>
        <dbReference type="RefSeq" id="XP_018336521.1"/>
    </source>
</evidence>
<accession>A0A1W4XK85</accession>
<dbReference type="OrthoDB" id="7698937at2759"/>
<gene>
    <name evidence="3" type="primary">LOC108745014</name>
</gene>
<dbReference type="GeneID" id="108745014"/>
<feature type="compositionally biased region" description="Basic and acidic residues" evidence="1">
    <location>
        <begin position="499"/>
        <end position="514"/>
    </location>
</feature>
<dbReference type="RefSeq" id="XP_018336521.1">
    <property type="nucleotide sequence ID" value="XM_018481019.2"/>
</dbReference>
<feature type="compositionally biased region" description="Polar residues" evidence="1">
    <location>
        <begin position="96"/>
        <end position="112"/>
    </location>
</feature>